<dbReference type="PANTHER" id="PTHR38457">
    <property type="entry name" value="REGULATOR ABRB-RELATED"/>
    <property type="match status" value="1"/>
</dbReference>
<dbReference type="PANTHER" id="PTHR38457:SF1">
    <property type="entry name" value="REGULATOR ABRB-RELATED"/>
    <property type="match status" value="1"/>
</dbReference>
<comment type="caution">
    <text evidence="2">The sequence shown here is derived from an EMBL/GenBank/DDBJ whole genome shotgun (WGS) entry which is preliminary data.</text>
</comment>
<evidence type="ECO:0000313" key="2">
    <source>
        <dbReference type="EMBL" id="THD84437.1"/>
    </source>
</evidence>
<name>A0A4S3MPZ3_9RHOB</name>
<feature type="transmembrane region" description="Helical" evidence="1">
    <location>
        <begin position="146"/>
        <end position="164"/>
    </location>
</feature>
<feature type="transmembrane region" description="Helical" evidence="1">
    <location>
        <begin position="263"/>
        <end position="284"/>
    </location>
</feature>
<dbReference type="Proteomes" id="UP000309450">
    <property type="component" value="Unassembled WGS sequence"/>
</dbReference>
<dbReference type="OrthoDB" id="7157734at2"/>
<feature type="transmembrane region" description="Helical" evidence="1">
    <location>
        <begin position="232"/>
        <end position="251"/>
    </location>
</feature>
<dbReference type="GO" id="GO:0016020">
    <property type="term" value="C:membrane"/>
    <property type="evidence" value="ECO:0007669"/>
    <property type="project" value="InterPro"/>
</dbReference>
<proteinExistence type="predicted"/>
<feature type="transmembrane region" description="Helical" evidence="1">
    <location>
        <begin position="82"/>
        <end position="104"/>
    </location>
</feature>
<dbReference type="InterPro" id="IPR007820">
    <property type="entry name" value="AbrB_fam"/>
</dbReference>
<dbReference type="GO" id="GO:0010468">
    <property type="term" value="P:regulation of gene expression"/>
    <property type="evidence" value="ECO:0007669"/>
    <property type="project" value="InterPro"/>
</dbReference>
<dbReference type="RefSeq" id="WP_136392818.1">
    <property type="nucleotide sequence ID" value="NZ_SSND01000001.1"/>
</dbReference>
<evidence type="ECO:0000313" key="3">
    <source>
        <dbReference type="Proteomes" id="UP000309450"/>
    </source>
</evidence>
<dbReference type="EMBL" id="SSND01000001">
    <property type="protein sequence ID" value="THD84437.1"/>
    <property type="molecule type" value="Genomic_DNA"/>
</dbReference>
<keyword evidence="1" id="KW-1133">Transmembrane helix</keyword>
<feature type="transmembrane region" description="Helical" evidence="1">
    <location>
        <begin position="202"/>
        <end position="226"/>
    </location>
</feature>
<evidence type="ECO:0000256" key="1">
    <source>
        <dbReference type="SAM" id="Phobius"/>
    </source>
</evidence>
<gene>
    <name evidence="2" type="ORF">E7811_01410</name>
</gene>
<feature type="transmembrane region" description="Helical" evidence="1">
    <location>
        <begin position="176"/>
        <end position="195"/>
    </location>
</feature>
<reference evidence="2 3" key="1">
    <citation type="submission" date="2019-04" db="EMBL/GenBank/DDBJ databases">
        <title>Draft genome sequence of Gemmobacter aestuarii sp. nov.</title>
        <authorList>
            <person name="Hameed A."/>
            <person name="Lin S.-Y."/>
            <person name="Shahina M."/>
            <person name="Lai W.-A."/>
            <person name="Young C.-C."/>
        </authorList>
    </citation>
    <scope>NUCLEOTIDE SEQUENCE [LARGE SCALE GENOMIC DNA]</scope>
    <source>
        <strain evidence="2 3">CC-PW-75</strain>
    </source>
</reference>
<keyword evidence="1" id="KW-0812">Transmembrane</keyword>
<organism evidence="2 3">
    <name type="scientific">Aliigemmobacter aestuarii</name>
    <dbReference type="NCBI Taxonomy" id="1445661"/>
    <lineage>
        <taxon>Bacteria</taxon>
        <taxon>Pseudomonadati</taxon>
        <taxon>Pseudomonadota</taxon>
        <taxon>Alphaproteobacteria</taxon>
        <taxon>Rhodobacterales</taxon>
        <taxon>Paracoccaceae</taxon>
        <taxon>Aliigemmobacter</taxon>
    </lineage>
</organism>
<keyword evidence="3" id="KW-1185">Reference proteome</keyword>
<dbReference type="AlphaFoldDB" id="A0A4S3MPZ3"/>
<dbReference type="PIRSF" id="PIRSF038991">
    <property type="entry name" value="Protein_AbrB"/>
    <property type="match status" value="1"/>
</dbReference>
<sequence>MSFVTRPRLITLAVAAIGSAAFVLLKLPLPLLLGPMLGCLVAGLLGARLQGMGTLGTFMRTFLGVAIGSSITPDLIHELPGMGMTLALVPVFVLVIGLVGYPFFRRVMKYDHPTAFYSTMPGGLQDMLIFGEEAGGNVRAMSLIHATRVLVIVTATPFLLTLLYDIDLSIAPGQKAVDLPLSQLLLMVAAGVIGWKGAERIGMFGASILGPLILTAGLSLAGVIHSRPPAEMIWAAQFFIGLAVGSKYSGITARELRHDVTAGIGYALLLAVISLIFVEAAILLSDRPALEILLSFLPGGQAEMAVIAIVSGADVAFVVAHHLTRIFIVIFSAPIISRWINR</sequence>
<keyword evidence="1" id="KW-0472">Membrane</keyword>
<feature type="transmembrane region" description="Helical" evidence="1">
    <location>
        <begin position="304"/>
        <end position="336"/>
    </location>
</feature>
<accession>A0A4S3MPZ3</accession>
<protein>
    <submittedName>
        <fullName evidence="2">AbrB family transcriptional regulator</fullName>
    </submittedName>
</protein>
<dbReference type="Pfam" id="PF05145">
    <property type="entry name" value="AbrB"/>
    <property type="match status" value="1"/>
</dbReference>